<dbReference type="Proteomes" id="UP000036908">
    <property type="component" value="Unassembled WGS sequence"/>
</dbReference>
<protein>
    <recommendedName>
        <fullName evidence="2">Response regulatory domain-containing protein</fullName>
    </recommendedName>
</protein>
<evidence type="ECO:0000256" key="1">
    <source>
        <dbReference type="PROSITE-ProRule" id="PRU00169"/>
    </source>
</evidence>
<gene>
    <name evidence="3" type="ORF">OB69_01695</name>
</gene>
<dbReference type="OrthoDB" id="1524091at2"/>
<dbReference type="RefSeq" id="WP_053221965.1">
    <property type="nucleotide sequence ID" value="NZ_JSVA01000003.1"/>
</dbReference>
<dbReference type="Pfam" id="PF00072">
    <property type="entry name" value="Response_reg"/>
    <property type="match status" value="1"/>
</dbReference>
<dbReference type="InterPro" id="IPR001789">
    <property type="entry name" value="Sig_transdc_resp-reg_receiver"/>
</dbReference>
<accession>A0A0L8APJ4</accession>
<organism evidence="3 4">
    <name type="scientific">Roseivirga seohaensis subsp. aquiponti</name>
    <dbReference type="NCBI Taxonomy" id="1566026"/>
    <lineage>
        <taxon>Bacteria</taxon>
        <taxon>Pseudomonadati</taxon>
        <taxon>Bacteroidota</taxon>
        <taxon>Cytophagia</taxon>
        <taxon>Cytophagales</taxon>
        <taxon>Roseivirgaceae</taxon>
        <taxon>Roseivirga</taxon>
    </lineage>
</organism>
<dbReference type="EMBL" id="JSVA01000003">
    <property type="protein sequence ID" value="KOF04264.1"/>
    <property type="molecule type" value="Genomic_DNA"/>
</dbReference>
<dbReference type="Gene3D" id="3.40.50.2300">
    <property type="match status" value="1"/>
</dbReference>
<dbReference type="SUPFAM" id="SSF52172">
    <property type="entry name" value="CheY-like"/>
    <property type="match status" value="1"/>
</dbReference>
<dbReference type="PATRIC" id="fig|1566026.4.peg.2037"/>
<name>A0A0L8APJ4_9BACT</name>
<keyword evidence="4" id="KW-1185">Reference proteome</keyword>
<sequence length="133" mass="15254">MQNSNIFITVDDDPINQFLSKVIITKNVENAEVISFSNVQDAMGFINDKKSSFHKIILLLDINMPQYDGWDFLDQFDHFDIGLKKKFDIYLLSSSTDKSDFNKAKFYPSVVDFISKPLTSTSLDIVFKRLKAA</sequence>
<evidence type="ECO:0000313" key="3">
    <source>
        <dbReference type="EMBL" id="KOF04264.1"/>
    </source>
</evidence>
<dbReference type="InterPro" id="IPR011006">
    <property type="entry name" value="CheY-like_superfamily"/>
</dbReference>
<dbReference type="InterPro" id="IPR052893">
    <property type="entry name" value="TCS_response_regulator"/>
</dbReference>
<dbReference type="GO" id="GO:0000160">
    <property type="term" value="P:phosphorelay signal transduction system"/>
    <property type="evidence" value="ECO:0007669"/>
    <property type="project" value="InterPro"/>
</dbReference>
<comment type="caution">
    <text evidence="3">The sequence shown here is derived from an EMBL/GenBank/DDBJ whole genome shotgun (WGS) entry which is preliminary data.</text>
</comment>
<evidence type="ECO:0000313" key="4">
    <source>
        <dbReference type="Proteomes" id="UP000036908"/>
    </source>
</evidence>
<feature type="domain" description="Response regulatory" evidence="2">
    <location>
        <begin position="6"/>
        <end position="131"/>
    </location>
</feature>
<feature type="modified residue" description="4-aspartylphosphate" evidence="1">
    <location>
        <position position="61"/>
    </location>
</feature>
<reference evidence="4" key="1">
    <citation type="submission" date="2014-11" db="EMBL/GenBank/DDBJ databases">
        <title>Genome sequencing of Roseivirga sp. D-25.</title>
        <authorList>
            <person name="Selvaratnam C."/>
            <person name="Thevarajoo S."/>
            <person name="Goh K.M."/>
            <person name="Eee R."/>
            <person name="Chan K.-G."/>
            <person name="Chong C.S."/>
        </authorList>
    </citation>
    <scope>NUCLEOTIDE SEQUENCE [LARGE SCALE GENOMIC DNA]</scope>
    <source>
        <strain evidence="4">D-25</strain>
    </source>
</reference>
<dbReference type="AlphaFoldDB" id="A0A0L8APJ4"/>
<proteinExistence type="predicted"/>
<dbReference type="CDD" id="cd00156">
    <property type="entry name" value="REC"/>
    <property type="match status" value="1"/>
</dbReference>
<dbReference type="PROSITE" id="PS50110">
    <property type="entry name" value="RESPONSE_REGULATORY"/>
    <property type="match status" value="1"/>
</dbReference>
<dbReference type="PANTHER" id="PTHR44520:SF2">
    <property type="entry name" value="RESPONSE REGULATOR RCP1"/>
    <property type="match status" value="1"/>
</dbReference>
<keyword evidence="1" id="KW-0597">Phosphoprotein</keyword>
<evidence type="ECO:0000259" key="2">
    <source>
        <dbReference type="PROSITE" id="PS50110"/>
    </source>
</evidence>
<dbReference type="PANTHER" id="PTHR44520">
    <property type="entry name" value="RESPONSE REGULATOR RCP1-RELATED"/>
    <property type="match status" value="1"/>
</dbReference>